<reference evidence="1" key="1">
    <citation type="submission" date="2021-06" db="EMBL/GenBank/DDBJ databases">
        <title>Comparative genomics, transcriptomics and evolutionary studies reveal genomic signatures of adaptation to plant cell wall in hemibiotrophic fungi.</title>
        <authorList>
            <consortium name="DOE Joint Genome Institute"/>
            <person name="Baroncelli R."/>
            <person name="Diaz J.F."/>
            <person name="Benocci T."/>
            <person name="Peng M."/>
            <person name="Battaglia E."/>
            <person name="Haridas S."/>
            <person name="Andreopoulos W."/>
            <person name="Labutti K."/>
            <person name="Pangilinan J."/>
            <person name="Floch G.L."/>
            <person name="Makela M.R."/>
            <person name="Henrissat B."/>
            <person name="Grigoriev I.V."/>
            <person name="Crouch J.A."/>
            <person name="De Vries R.P."/>
            <person name="Sukno S.A."/>
            <person name="Thon M.R."/>
        </authorList>
    </citation>
    <scope>NUCLEOTIDE SEQUENCE</scope>
    <source>
        <strain evidence="1">MAFF235873</strain>
    </source>
</reference>
<proteinExistence type="predicted"/>
<sequence length="471" mass="52429">MDFQRPPTELERNWFYNGIPSQPKLVARSSSPPFRFDVDDPRSSDRKALTVVGKHAIVSTWNDEPSTLRNQILGILTRQNVDWSAIDILRIGYADEEMPVIVSISVLTDTLPWKTGNQVASDCRKALVEHGLDDQDAHDYPPQHRSYMYQLSDQLGTAIASKDEPCREGTKGIYLRRTGSQPAEIFALTCRHVCYSSSEEGSRLPGEETLPGKPVIQALKKIHDKLKCRLETYRKKVACGVDLSASIARLQGETHAANDVMYRIIGEVAYTSDYVVRTSECLSDWCLIRLEDDSHERRLSDLPNRVYIGGDDLKSRFSDREPTISIQDLQDDQTIQIRGIVAVSELQDPKQERIVGMRGRTSGLRFGVVNQVKSVIRRVTSSRTFVSLECCIVAVGDNPPREFTQPGDSGACVFDLAGRAVGMVTGGISRNDVLRGGDNYDLDVAVDVTCATPMEWLLADMKACGVSMEIL</sequence>
<accession>A0AAD9M0D3</accession>
<dbReference type="AlphaFoldDB" id="A0AAD9M0D3"/>
<keyword evidence="2" id="KW-1185">Reference proteome</keyword>
<dbReference type="Proteomes" id="UP001232148">
    <property type="component" value="Unassembled WGS sequence"/>
</dbReference>
<dbReference type="InterPro" id="IPR009003">
    <property type="entry name" value="Peptidase_S1_PA"/>
</dbReference>
<evidence type="ECO:0000313" key="1">
    <source>
        <dbReference type="EMBL" id="KAK2024538.1"/>
    </source>
</evidence>
<comment type="caution">
    <text evidence="1">The sequence shown here is derived from an EMBL/GenBank/DDBJ whole genome shotgun (WGS) entry which is preliminary data.</text>
</comment>
<dbReference type="EMBL" id="MU842962">
    <property type="protein sequence ID" value="KAK2024538.1"/>
    <property type="molecule type" value="Genomic_DNA"/>
</dbReference>
<dbReference type="SUPFAM" id="SSF50494">
    <property type="entry name" value="Trypsin-like serine proteases"/>
    <property type="match status" value="1"/>
</dbReference>
<evidence type="ECO:0000313" key="2">
    <source>
        <dbReference type="Proteomes" id="UP001232148"/>
    </source>
</evidence>
<name>A0AAD9M0D3_9PEZI</name>
<organism evidence="1 2">
    <name type="scientific">Colletotrichum zoysiae</name>
    <dbReference type="NCBI Taxonomy" id="1216348"/>
    <lineage>
        <taxon>Eukaryota</taxon>
        <taxon>Fungi</taxon>
        <taxon>Dikarya</taxon>
        <taxon>Ascomycota</taxon>
        <taxon>Pezizomycotina</taxon>
        <taxon>Sordariomycetes</taxon>
        <taxon>Hypocreomycetidae</taxon>
        <taxon>Glomerellales</taxon>
        <taxon>Glomerellaceae</taxon>
        <taxon>Colletotrichum</taxon>
        <taxon>Colletotrichum graminicola species complex</taxon>
    </lineage>
</organism>
<protein>
    <recommendedName>
        <fullName evidence="3">Peptidase S1 domain-containing protein</fullName>
    </recommendedName>
</protein>
<gene>
    <name evidence="1" type="ORF">LX32DRAFT_675956</name>
</gene>
<evidence type="ECO:0008006" key="3">
    <source>
        <dbReference type="Google" id="ProtNLM"/>
    </source>
</evidence>